<protein>
    <submittedName>
        <fullName evidence="2">Uncharacterized protein</fullName>
    </submittedName>
</protein>
<dbReference type="Gene3D" id="3.30.420.10">
    <property type="entry name" value="Ribonuclease H-like superfamily/Ribonuclease H"/>
    <property type="match status" value="1"/>
</dbReference>
<dbReference type="EMBL" id="MN740894">
    <property type="protein sequence ID" value="QHU16979.1"/>
    <property type="molecule type" value="Genomic_DNA"/>
</dbReference>
<evidence type="ECO:0000313" key="2">
    <source>
        <dbReference type="EMBL" id="QHU16979.1"/>
    </source>
</evidence>
<evidence type="ECO:0000256" key="1">
    <source>
        <dbReference type="SAM" id="MobiDB-lite"/>
    </source>
</evidence>
<name>A0A6C0KH78_9ZZZZ</name>
<feature type="region of interest" description="Disordered" evidence="1">
    <location>
        <begin position="213"/>
        <end position="232"/>
    </location>
</feature>
<organism evidence="2">
    <name type="scientific">viral metagenome</name>
    <dbReference type="NCBI Taxonomy" id="1070528"/>
    <lineage>
        <taxon>unclassified sequences</taxon>
        <taxon>metagenomes</taxon>
        <taxon>organismal metagenomes</taxon>
    </lineage>
</organism>
<dbReference type="InterPro" id="IPR012337">
    <property type="entry name" value="RNaseH-like_sf"/>
</dbReference>
<proteinExistence type="predicted"/>
<dbReference type="AlphaFoldDB" id="A0A6C0KH78"/>
<dbReference type="InterPro" id="IPR036397">
    <property type="entry name" value="RNaseH_sf"/>
</dbReference>
<sequence>MAYCIFQLNPGSPPSIVDWNILNLMEEEAPKSYCACYLKAKNKKTPAKICGKTAKYMKGSHFYCDKHAKTSDEYIIPSKQNAPAYFKKMKVNDLMTTCLQLHLISPGENFTKPVLLNKIIEYYDTKCFLPIQMKKKKSANDTDLIVIGKNMKILMNEIAGIRDITHVVIENQISPIANRMKTIQGMLAQYFIMNNTDIHIEFVSSANKLKVSSREPTVPPDAPSLPLGEDKNNETMNIEIDNKQRETNLENTFREPSKKPVIQNVNYKQHKKDGVEKCSLLLDQNIEFKKWKHVLETKKKDDLADCFLQGMWYIHKYLQ</sequence>
<accession>A0A6C0KH78</accession>
<dbReference type="SUPFAM" id="SSF53098">
    <property type="entry name" value="Ribonuclease H-like"/>
    <property type="match status" value="1"/>
</dbReference>
<dbReference type="GO" id="GO:0003676">
    <property type="term" value="F:nucleic acid binding"/>
    <property type="evidence" value="ECO:0007669"/>
    <property type="project" value="InterPro"/>
</dbReference>
<reference evidence="2" key="1">
    <citation type="journal article" date="2020" name="Nature">
        <title>Giant virus diversity and host interactions through global metagenomics.</title>
        <authorList>
            <person name="Schulz F."/>
            <person name="Roux S."/>
            <person name="Paez-Espino D."/>
            <person name="Jungbluth S."/>
            <person name="Walsh D.A."/>
            <person name="Denef V.J."/>
            <person name="McMahon K.D."/>
            <person name="Konstantinidis K.T."/>
            <person name="Eloe-Fadrosh E.A."/>
            <person name="Kyrpides N.C."/>
            <person name="Woyke T."/>
        </authorList>
    </citation>
    <scope>NUCLEOTIDE SEQUENCE</scope>
    <source>
        <strain evidence="2">GVMAG-S-3300012000-53</strain>
    </source>
</reference>